<protein>
    <submittedName>
        <fullName evidence="2">Uncharacterized protein</fullName>
    </submittedName>
</protein>
<proteinExistence type="predicted"/>
<name>A0A0A9E0J4_ARUDO</name>
<evidence type="ECO:0000256" key="1">
    <source>
        <dbReference type="SAM" id="SignalP"/>
    </source>
</evidence>
<organism evidence="2">
    <name type="scientific">Arundo donax</name>
    <name type="common">Giant reed</name>
    <name type="synonym">Donax arundinaceus</name>
    <dbReference type="NCBI Taxonomy" id="35708"/>
    <lineage>
        <taxon>Eukaryota</taxon>
        <taxon>Viridiplantae</taxon>
        <taxon>Streptophyta</taxon>
        <taxon>Embryophyta</taxon>
        <taxon>Tracheophyta</taxon>
        <taxon>Spermatophyta</taxon>
        <taxon>Magnoliopsida</taxon>
        <taxon>Liliopsida</taxon>
        <taxon>Poales</taxon>
        <taxon>Poaceae</taxon>
        <taxon>PACMAD clade</taxon>
        <taxon>Arundinoideae</taxon>
        <taxon>Arundineae</taxon>
        <taxon>Arundo</taxon>
    </lineage>
</organism>
<reference evidence="2" key="1">
    <citation type="submission" date="2014-09" db="EMBL/GenBank/DDBJ databases">
        <authorList>
            <person name="Magalhaes I.L.F."/>
            <person name="Oliveira U."/>
            <person name="Santos F.R."/>
            <person name="Vidigal T.H.D.A."/>
            <person name="Brescovit A.D."/>
            <person name="Santos A.J."/>
        </authorList>
    </citation>
    <scope>NUCLEOTIDE SEQUENCE</scope>
    <source>
        <tissue evidence="2">Shoot tissue taken approximately 20 cm above the soil surface</tissue>
    </source>
</reference>
<dbReference type="AlphaFoldDB" id="A0A0A9E0J4"/>
<evidence type="ECO:0000313" key="2">
    <source>
        <dbReference type="EMBL" id="JAD94329.1"/>
    </source>
</evidence>
<dbReference type="EMBL" id="GBRH01203566">
    <property type="protein sequence ID" value="JAD94329.1"/>
    <property type="molecule type" value="Transcribed_RNA"/>
</dbReference>
<reference evidence="2" key="2">
    <citation type="journal article" date="2015" name="Data Brief">
        <title>Shoot transcriptome of the giant reed, Arundo donax.</title>
        <authorList>
            <person name="Barrero R.A."/>
            <person name="Guerrero F.D."/>
            <person name="Moolhuijzen P."/>
            <person name="Goolsby J.A."/>
            <person name="Tidwell J."/>
            <person name="Bellgard S.E."/>
            <person name="Bellgard M.I."/>
        </authorList>
    </citation>
    <scope>NUCLEOTIDE SEQUENCE</scope>
    <source>
        <tissue evidence="2">Shoot tissue taken approximately 20 cm above the soil surface</tissue>
    </source>
</reference>
<sequence length="132" mass="14266">MNAGPAFSRVWRTRLSHLLLNATLKLSANGANAVAGKNKNAKCTALISKVMPSQIDQTIDDRNWRASCAFVTMSSIAGLWNCESARTGLASAILPKARAMMPGITWNLVTDRLTAQAARLMGGNRGPLYEYI</sequence>
<keyword evidence="1" id="KW-0732">Signal</keyword>
<feature type="chain" id="PRO_5002046707" evidence="1">
    <location>
        <begin position="34"/>
        <end position="132"/>
    </location>
</feature>
<accession>A0A0A9E0J4</accession>
<feature type="signal peptide" evidence="1">
    <location>
        <begin position="1"/>
        <end position="33"/>
    </location>
</feature>